<evidence type="ECO:0000313" key="2">
    <source>
        <dbReference type="Proteomes" id="UP000660047"/>
    </source>
</evidence>
<evidence type="ECO:0000313" key="1">
    <source>
        <dbReference type="EMBL" id="GFO94678.1"/>
    </source>
</evidence>
<dbReference type="EMBL" id="BLYL01000009">
    <property type="protein sequence ID" value="GFO94678.1"/>
    <property type="molecule type" value="Genomic_DNA"/>
</dbReference>
<proteinExistence type="predicted"/>
<organism evidence="1 2">
    <name type="scientific">Coprococcus eutactus</name>
    <dbReference type="NCBI Taxonomy" id="33043"/>
    <lineage>
        <taxon>Bacteria</taxon>
        <taxon>Bacillati</taxon>
        <taxon>Bacillota</taxon>
        <taxon>Clostridia</taxon>
        <taxon>Lachnospirales</taxon>
        <taxon>Lachnospiraceae</taxon>
        <taxon>Coprococcus</taxon>
    </lineage>
</organism>
<protein>
    <submittedName>
        <fullName evidence="1">Uncharacterized protein</fullName>
    </submittedName>
</protein>
<sequence>MDKLYYLLGTPNYIGCFCSDDNNTRTGAIYDAEEYVNRMEDPENYGIGSVTAYSTYIGWQFEDYGIVIIVSETSDSGAGSLRVNIQDVTISYVPITYGTLEDVFGSNAVSDFIAAK</sequence>
<dbReference type="AlphaFoldDB" id="A0AAI9K5B9"/>
<name>A0AAI9K5B9_9FIRM</name>
<comment type="caution">
    <text evidence="1">The sequence shown here is derived from an EMBL/GenBank/DDBJ whole genome shotgun (WGS) entry which is preliminary data.</text>
</comment>
<reference evidence="1" key="1">
    <citation type="submission" date="2020-06" db="EMBL/GenBank/DDBJ databases">
        <title>Characterization of fructooligosaccharide metabolism and fructooligosaccharide-degrading enzymes in human commensal butyrate producers.</title>
        <authorList>
            <person name="Tanno H."/>
            <person name="Fujii T."/>
            <person name="Hirano K."/>
            <person name="Maeno S."/>
            <person name="Tonozuka T."/>
            <person name="Sakamoto M."/>
            <person name="Ohkuma M."/>
            <person name="Tochio T."/>
            <person name="Endo A."/>
        </authorList>
    </citation>
    <scope>NUCLEOTIDE SEQUENCE</scope>
    <source>
        <strain evidence="1">JCM 31265</strain>
    </source>
</reference>
<dbReference type="Proteomes" id="UP000660047">
    <property type="component" value="Unassembled WGS sequence"/>
</dbReference>
<dbReference type="RefSeq" id="WP_022217490.1">
    <property type="nucleotide sequence ID" value="NZ_CYYZ01000003.1"/>
</dbReference>
<accession>A0AAI9K5B9</accession>
<gene>
    <name evidence="1" type="ORF">COEU31_17240</name>
</gene>